<dbReference type="RefSeq" id="XP_001320378.1">
    <property type="nucleotide sequence ID" value="XM_001320343.1"/>
</dbReference>
<keyword evidence="2" id="KW-1185">Reference proteome</keyword>
<dbReference type="SUPFAM" id="SSF48371">
    <property type="entry name" value="ARM repeat"/>
    <property type="match status" value="1"/>
</dbReference>
<name>A2EGR7_TRIV3</name>
<dbReference type="KEGG" id="tva:4766053"/>
<accession>A2EGR7</accession>
<sequence length="455" mass="52583">MEYKKDDSNQENLSDSDADVHIYDEVELSAINESLLARLNSIFASFDNENPKDSSQILSNALDIISKNPNIITDFVVSENIKDLVLLCKRKGSRKNVFRFISCIVRNGDALIPDIVESPIIFYLSQSIKKQIAKDLKYYALELIILLSMHPDVSTQKMYEAGIFHALEPNIIEENELTEISLQIICNATKIDDFNPGICENIISPLIDLVNFSENTIFITKSLRILTNILSNSTNISNQIKETNLIETLAMHCTSDDHYLQIAVFQFLGHLCPYGNDMYEEISRYNIFYESKKILLDEYQKENTEYYSIIMISVISFLRSWCDNENENYLNSLYSFLVQIPFESLYDTSAFDVKYEIMKLFLILSYHANADIMVRIITPDLIEDILSTFHSASPDFIYDSIHLLNNFVQKLEISFPSDVEIFNNIWSEYFENEIGYFIQIPPQNFADEVLEHILQ</sequence>
<dbReference type="InParanoid" id="A2EGR7"/>
<reference evidence="1" key="1">
    <citation type="submission" date="2006-10" db="EMBL/GenBank/DDBJ databases">
        <authorList>
            <person name="Amadeo P."/>
            <person name="Zhao Q."/>
            <person name="Wortman J."/>
            <person name="Fraser-Liggett C."/>
            <person name="Carlton J."/>
        </authorList>
    </citation>
    <scope>NUCLEOTIDE SEQUENCE</scope>
    <source>
        <strain evidence="1">G3</strain>
    </source>
</reference>
<dbReference type="AlphaFoldDB" id="A2EGR7"/>
<gene>
    <name evidence="1" type="ORF">TVAG_302420</name>
</gene>
<dbReference type="InterPro" id="IPR011989">
    <property type="entry name" value="ARM-like"/>
</dbReference>
<organism evidence="1 2">
    <name type="scientific">Trichomonas vaginalis (strain ATCC PRA-98 / G3)</name>
    <dbReference type="NCBI Taxonomy" id="412133"/>
    <lineage>
        <taxon>Eukaryota</taxon>
        <taxon>Metamonada</taxon>
        <taxon>Parabasalia</taxon>
        <taxon>Trichomonadida</taxon>
        <taxon>Trichomonadidae</taxon>
        <taxon>Trichomonas</taxon>
    </lineage>
</organism>
<protein>
    <submittedName>
        <fullName evidence="1">Uncharacterized protein</fullName>
    </submittedName>
</protein>
<reference evidence="1" key="2">
    <citation type="journal article" date="2007" name="Science">
        <title>Draft genome sequence of the sexually transmitted pathogen Trichomonas vaginalis.</title>
        <authorList>
            <person name="Carlton J.M."/>
            <person name="Hirt R.P."/>
            <person name="Silva J.C."/>
            <person name="Delcher A.L."/>
            <person name="Schatz M."/>
            <person name="Zhao Q."/>
            <person name="Wortman J.R."/>
            <person name="Bidwell S.L."/>
            <person name="Alsmark U.C.M."/>
            <person name="Besteiro S."/>
            <person name="Sicheritz-Ponten T."/>
            <person name="Noel C.J."/>
            <person name="Dacks J.B."/>
            <person name="Foster P.G."/>
            <person name="Simillion C."/>
            <person name="Van de Peer Y."/>
            <person name="Miranda-Saavedra D."/>
            <person name="Barton G.J."/>
            <person name="Westrop G.D."/>
            <person name="Mueller S."/>
            <person name="Dessi D."/>
            <person name="Fiori P.L."/>
            <person name="Ren Q."/>
            <person name="Paulsen I."/>
            <person name="Zhang H."/>
            <person name="Bastida-Corcuera F.D."/>
            <person name="Simoes-Barbosa A."/>
            <person name="Brown M.T."/>
            <person name="Hayes R.D."/>
            <person name="Mukherjee M."/>
            <person name="Okumura C.Y."/>
            <person name="Schneider R."/>
            <person name="Smith A.J."/>
            <person name="Vanacova S."/>
            <person name="Villalvazo M."/>
            <person name="Haas B.J."/>
            <person name="Pertea M."/>
            <person name="Feldblyum T.V."/>
            <person name="Utterback T.R."/>
            <person name="Shu C.L."/>
            <person name="Osoegawa K."/>
            <person name="de Jong P.J."/>
            <person name="Hrdy I."/>
            <person name="Horvathova L."/>
            <person name="Zubacova Z."/>
            <person name="Dolezal P."/>
            <person name="Malik S.B."/>
            <person name="Logsdon J.M. Jr."/>
            <person name="Henze K."/>
            <person name="Gupta A."/>
            <person name="Wang C.C."/>
            <person name="Dunne R.L."/>
            <person name="Upcroft J.A."/>
            <person name="Upcroft P."/>
            <person name="White O."/>
            <person name="Salzberg S.L."/>
            <person name="Tang P."/>
            <person name="Chiu C.-H."/>
            <person name="Lee Y.-S."/>
            <person name="Embley T.M."/>
            <person name="Coombs G.H."/>
            <person name="Mottram J.C."/>
            <person name="Tachezy J."/>
            <person name="Fraser-Liggett C.M."/>
            <person name="Johnson P.J."/>
        </authorList>
    </citation>
    <scope>NUCLEOTIDE SEQUENCE [LARGE SCALE GENOMIC DNA]</scope>
    <source>
        <strain evidence="1">G3</strain>
    </source>
</reference>
<dbReference type="InterPro" id="IPR016024">
    <property type="entry name" value="ARM-type_fold"/>
</dbReference>
<dbReference type="VEuPathDB" id="TrichDB:TVAG_302420"/>
<evidence type="ECO:0000313" key="2">
    <source>
        <dbReference type="Proteomes" id="UP000001542"/>
    </source>
</evidence>
<dbReference type="Proteomes" id="UP000001542">
    <property type="component" value="Unassembled WGS sequence"/>
</dbReference>
<evidence type="ECO:0000313" key="1">
    <source>
        <dbReference type="EMBL" id="EAY08155.1"/>
    </source>
</evidence>
<dbReference type="Gene3D" id="1.25.10.10">
    <property type="entry name" value="Leucine-rich Repeat Variant"/>
    <property type="match status" value="1"/>
</dbReference>
<dbReference type="SMR" id="A2EGR7"/>
<proteinExistence type="predicted"/>
<dbReference type="EMBL" id="DS113384">
    <property type="protein sequence ID" value="EAY08155.1"/>
    <property type="molecule type" value="Genomic_DNA"/>
</dbReference>
<dbReference type="VEuPathDB" id="TrichDB:TVAGG3_0172870"/>